<evidence type="ECO:0000256" key="1">
    <source>
        <dbReference type="SAM" id="Phobius"/>
    </source>
</evidence>
<keyword evidence="1" id="KW-0472">Membrane</keyword>
<dbReference type="EMBL" id="CP000254">
    <property type="protein sequence ID" value="ABD41754.1"/>
    <property type="molecule type" value="Genomic_DNA"/>
</dbReference>
<keyword evidence="3" id="KW-1185">Reference proteome</keyword>
<evidence type="ECO:0000313" key="2">
    <source>
        <dbReference type="EMBL" id="ABD41754.1"/>
    </source>
</evidence>
<reference evidence="3" key="1">
    <citation type="journal article" date="2016" name="Stand. Genomic Sci.">
        <title>Complete genome sequence of Methanospirillum hungatei type strain JF1.</title>
        <authorList>
            <person name="Gunsalus R.P."/>
            <person name="Cook L.E."/>
            <person name="Crable B."/>
            <person name="Rohlin L."/>
            <person name="McDonald E."/>
            <person name="Mouttaki H."/>
            <person name="Sieber J.R."/>
            <person name="Poweleit N."/>
            <person name="Zhou H."/>
            <person name="Lapidus A.L."/>
            <person name="Daligault H.E."/>
            <person name="Land M."/>
            <person name="Gilna P."/>
            <person name="Ivanova N."/>
            <person name="Kyrpides N."/>
            <person name="Culley D.E."/>
            <person name="McInerney M.J."/>
        </authorList>
    </citation>
    <scope>NUCLEOTIDE SEQUENCE [LARGE SCALE GENOMIC DNA]</scope>
    <source>
        <strain evidence="3">ATCC 27890 / DSM 864 / NBRC 100397 / JF-1</strain>
    </source>
</reference>
<dbReference type="STRING" id="323259.Mhun_2046"/>
<keyword evidence="1" id="KW-0812">Transmembrane</keyword>
<proteinExistence type="predicted"/>
<protein>
    <submittedName>
        <fullName evidence="2">Uncharacterized protein</fullName>
    </submittedName>
</protein>
<evidence type="ECO:0000313" key="3">
    <source>
        <dbReference type="Proteomes" id="UP000001941"/>
    </source>
</evidence>
<dbReference type="AlphaFoldDB" id="Q2FR00"/>
<sequence>MTIPKGYLYGPSLLILLCLFCLMVPVSAQSDFCPGSVMTDASAACLECAKTKTCTQDERCMRAQCCLCRCYPNCCFQQAETDCSRFSCSCNDGGSVSPDGNGDGTFIILIGGLLAAGGIGAAVLKARNKPAAPVQKGTALKKEEEKEKKAVRYVLQLSKDMVRVSGDKPDSFSVTVWKLLETGEYIKQPGAPIQVSGPSIPGLTIRPSSGMGTLQVTVSLSKPVPVTSAELTISASAGGMTQKATVHVTIEQSLQVGFE</sequence>
<feature type="transmembrane region" description="Helical" evidence="1">
    <location>
        <begin position="104"/>
        <end position="124"/>
    </location>
</feature>
<dbReference type="EnsemblBacteria" id="ABD41754">
    <property type="protein sequence ID" value="ABD41754"/>
    <property type="gene ID" value="Mhun_2046"/>
</dbReference>
<keyword evidence="1" id="KW-1133">Transmembrane helix</keyword>
<organism evidence="2 3">
    <name type="scientific">Methanospirillum hungatei JF-1 (strain ATCC 27890 / DSM 864 / NBRC 100397 / JF-1)</name>
    <dbReference type="NCBI Taxonomy" id="323259"/>
    <lineage>
        <taxon>Archaea</taxon>
        <taxon>Methanobacteriati</taxon>
        <taxon>Methanobacteriota</taxon>
        <taxon>Stenosarchaea group</taxon>
        <taxon>Methanomicrobia</taxon>
        <taxon>Methanomicrobiales</taxon>
        <taxon>Methanospirillaceae</taxon>
        <taxon>Methanospirillum</taxon>
    </lineage>
</organism>
<dbReference type="Proteomes" id="UP000001941">
    <property type="component" value="Chromosome"/>
</dbReference>
<gene>
    <name evidence="2" type="ordered locus">Mhun_2046</name>
</gene>
<dbReference type="HOGENOM" id="CLU_1072044_0_0_2"/>
<dbReference type="InParanoid" id="Q2FR00"/>
<dbReference type="KEGG" id="mhu:Mhun_2046"/>
<name>Q2FR00_METHJ</name>
<accession>Q2FR00</accession>